<feature type="transmembrane region" description="Helical" evidence="8">
    <location>
        <begin position="21"/>
        <end position="40"/>
    </location>
</feature>
<dbReference type="PANTHER" id="PTHR43711:SF1">
    <property type="entry name" value="HISTIDINE KINASE 1"/>
    <property type="match status" value="1"/>
</dbReference>
<dbReference type="SUPFAM" id="SSF55874">
    <property type="entry name" value="ATPase domain of HSP90 chaperone/DNA topoisomerase II/histidine kinase"/>
    <property type="match status" value="1"/>
</dbReference>
<keyword evidence="12" id="KW-1185">Reference proteome</keyword>
<dbReference type="AlphaFoldDB" id="U4TUI3"/>
<evidence type="ECO:0000259" key="10">
    <source>
        <dbReference type="PROSITE" id="PS50885"/>
    </source>
</evidence>
<dbReference type="STRING" id="1231336.L248_3030"/>
<reference evidence="12" key="1">
    <citation type="journal article" date="2013" name="Genome Announc.">
        <title>Whole-Genome Sequencing of Lactobacillus shenzhenensis Strain LY-73T.</title>
        <authorList>
            <person name="Lin Z."/>
            <person name="Liu Z."/>
            <person name="Yang R."/>
            <person name="Zou Y."/>
            <person name="Wan D."/>
            <person name="Chen J."/>
            <person name="Guo M."/>
            <person name="Zhao J."/>
            <person name="Fang C."/>
            <person name="Yang R."/>
            <person name="Liu F."/>
        </authorList>
    </citation>
    <scope>NUCLEOTIDE SEQUENCE [LARGE SCALE GENOMIC DNA]</scope>
    <source>
        <strain evidence="12">LY-73</strain>
    </source>
</reference>
<evidence type="ECO:0000256" key="5">
    <source>
        <dbReference type="ARBA" id="ARBA00022679"/>
    </source>
</evidence>
<dbReference type="PROSITE" id="PS50109">
    <property type="entry name" value="HIS_KIN"/>
    <property type="match status" value="1"/>
</dbReference>
<dbReference type="SMART" id="SM00388">
    <property type="entry name" value="HisKA"/>
    <property type="match status" value="1"/>
</dbReference>
<protein>
    <recommendedName>
        <fullName evidence="3">histidine kinase</fullName>
        <ecNumber evidence="3">2.7.13.3</ecNumber>
    </recommendedName>
</protein>
<dbReference type="GO" id="GO:0016020">
    <property type="term" value="C:membrane"/>
    <property type="evidence" value="ECO:0007669"/>
    <property type="project" value="UniProtKB-SubCell"/>
</dbReference>
<dbReference type="CDD" id="cd00075">
    <property type="entry name" value="HATPase"/>
    <property type="match status" value="1"/>
</dbReference>
<dbReference type="CDD" id="cd00082">
    <property type="entry name" value="HisKA"/>
    <property type="match status" value="1"/>
</dbReference>
<dbReference type="InterPro" id="IPR036890">
    <property type="entry name" value="HATPase_C_sf"/>
</dbReference>
<evidence type="ECO:0000256" key="6">
    <source>
        <dbReference type="ARBA" id="ARBA00022777"/>
    </source>
</evidence>
<feature type="domain" description="Histidine kinase" evidence="9">
    <location>
        <begin position="140"/>
        <end position="354"/>
    </location>
</feature>
<dbReference type="InterPro" id="IPR050736">
    <property type="entry name" value="Sensor_HK_Regulatory"/>
</dbReference>
<dbReference type="InterPro" id="IPR036097">
    <property type="entry name" value="HisK_dim/P_sf"/>
</dbReference>
<comment type="catalytic activity">
    <reaction evidence="1">
        <text>ATP + protein L-histidine = ADP + protein N-phospho-L-histidine.</text>
        <dbReference type="EC" id="2.7.13.3"/>
    </reaction>
</comment>
<dbReference type="Proteomes" id="UP000030647">
    <property type="component" value="Unassembled WGS sequence"/>
</dbReference>
<evidence type="ECO:0000256" key="4">
    <source>
        <dbReference type="ARBA" id="ARBA00022553"/>
    </source>
</evidence>
<keyword evidence="7" id="KW-0902">Two-component regulatory system</keyword>
<dbReference type="HOGENOM" id="CLU_000445_89_3_9"/>
<dbReference type="CDD" id="cd06225">
    <property type="entry name" value="HAMP"/>
    <property type="match status" value="1"/>
</dbReference>
<dbReference type="OrthoDB" id="9813151at2"/>
<evidence type="ECO:0000256" key="7">
    <source>
        <dbReference type="ARBA" id="ARBA00023012"/>
    </source>
</evidence>
<dbReference type="PANTHER" id="PTHR43711">
    <property type="entry name" value="TWO-COMPONENT HISTIDINE KINASE"/>
    <property type="match status" value="1"/>
</dbReference>
<dbReference type="InterPro" id="IPR003594">
    <property type="entry name" value="HATPase_dom"/>
</dbReference>
<dbReference type="InterPro" id="IPR005467">
    <property type="entry name" value="His_kinase_dom"/>
</dbReference>
<dbReference type="Pfam" id="PF02518">
    <property type="entry name" value="HATPase_c"/>
    <property type="match status" value="1"/>
</dbReference>
<feature type="transmembrane region" description="Helical" evidence="8">
    <location>
        <begin position="52"/>
        <end position="72"/>
    </location>
</feature>
<keyword evidence="8" id="KW-0812">Transmembrane</keyword>
<evidence type="ECO:0000256" key="2">
    <source>
        <dbReference type="ARBA" id="ARBA00004370"/>
    </source>
</evidence>
<dbReference type="Gene3D" id="1.10.287.130">
    <property type="match status" value="1"/>
</dbReference>
<accession>U4TUI3</accession>
<keyword evidence="8" id="KW-0472">Membrane</keyword>
<dbReference type="SUPFAM" id="SSF47384">
    <property type="entry name" value="Homodimeric domain of signal transducing histidine kinase"/>
    <property type="match status" value="1"/>
</dbReference>
<keyword evidence="6" id="KW-0418">Kinase</keyword>
<dbReference type="Pfam" id="PF00512">
    <property type="entry name" value="HisKA"/>
    <property type="match status" value="1"/>
</dbReference>
<dbReference type="InterPro" id="IPR003661">
    <property type="entry name" value="HisK_dim/P_dom"/>
</dbReference>
<dbReference type="InterPro" id="IPR003660">
    <property type="entry name" value="HAMP_dom"/>
</dbReference>
<feature type="domain" description="HAMP" evidence="10">
    <location>
        <begin position="76"/>
        <end position="132"/>
    </location>
</feature>
<dbReference type="Gene3D" id="6.10.340.10">
    <property type="match status" value="1"/>
</dbReference>
<dbReference type="GO" id="GO:0000155">
    <property type="term" value="F:phosphorelay sensor kinase activity"/>
    <property type="evidence" value="ECO:0007669"/>
    <property type="project" value="InterPro"/>
</dbReference>
<sequence>MKRSNRTPVQARVNRHFSWSQFLASFVVMSVLAALPGLLYSNNWRRVWSPFLPWYILYWVIAAAAFSAFTAWQKYRTFDTPLRALSAAAEKVAGGDFSVYLQPVHPPQQYDYLDAMFANFNIMVAELSSTETLRDDFVANVSHEFKRPLANIQGYAQALQQPGLDTATQQQYTAAINRAVSNLAALVTNILKLNKLQTQVTPPERRPVDLPGQLTRTLLDYDEVLDSKQLALTVTLPDKLTVISDPALLMILWHNIIGNAVKFTPVAGHITVAAQESAGIVGVTITDDGPGMDETTKAHMFDKFFQGDTSHSPDGNGLGLAMVAQISQLMGVPVKVTSVLGRGTTVTVTLQTAQA</sequence>
<dbReference type="EMBL" id="KI271589">
    <property type="protein sequence ID" value="ERL65092.1"/>
    <property type="molecule type" value="Genomic_DNA"/>
</dbReference>
<dbReference type="EC" id="2.7.13.3" evidence="3"/>
<keyword evidence="4" id="KW-0597">Phosphoprotein</keyword>
<evidence type="ECO:0000256" key="1">
    <source>
        <dbReference type="ARBA" id="ARBA00000085"/>
    </source>
</evidence>
<evidence type="ECO:0000313" key="12">
    <source>
        <dbReference type="Proteomes" id="UP000030647"/>
    </source>
</evidence>
<dbReference type="Gene3D" id="3.30.565.10">
    <property type="entry name" value="Histidine kinase-like ATPase, C-terminal domain"/>
    <property type="match status" value="1"/>
</dbReference>
<name>U4TUI3_9LACO</name>
<evidence type="ECO:0000313" key="11">
    <source>
        <dbReference type="EMBL" id="ERL65092.1"/>
    </source>
</evidence>
<dbReference type="PROSITE" id="PS50885">
    <property type="entry name" value="HAMP"/>
    <property type="match status" value="1"/>
</dbReference>
<dbReference type="eggNOG" id="COG2205">
    <property type="taxonomic scope" value="Bacteria"/>
</dbReference>
<comment type="subcellular location">
    <subcellularLocation>
        <location evidence="2">Membrane</location>
    </subcellularLocation>
</comment>
<dbReference type="InterPro" id="IPR004358">
    <property type="entry name" value="Sig_transdc_His_kin-like_C"/>
</dbReference>
<gene>
    <name evidence="11" type="ORF">L248_3030</name>
</gene>
<dbReference type="PRINTS" id="PR00344">
    <property type="entry name" value="BCTRLSENSOR"/>
</dbReference>
<proteinExistence type="predicted"/>
<evidence type="ECO:0000256" key="8">
    <source>
        <dbReference type="SAM" id="Phobius"/>
    </source>
</evidence>
<organism evidence="11 12">
    <name type="scientific">Schleiferilactobacillus shenzhenensis LY-73</name>
    <dbReference type="NCBI Taxonomy" id="1231336"/>
    <lineage>
        <taxon>Bacteria</taxon>
        <taxon>Bacillati</taxon>
        <taxon>Bacillota</taxon>
        <taxon>Bacilli</taxon>
        <taxon>Lactobacillales</taxon>
        <taxon>Lactobacillaceae</taxon>
        <taxon>Schleiferilactobacillus</taxon>
    </lineage>
</organism>
<dbReference type="SMART" id="SM00387">
    <property type="entry name" value="HATPase_c"/>
    <property type="match status" value="1"/>
</dbReference>
<keyword evidence="5" id="KW-0808">Transferase</keyword>
<keyword evidence="8" id="KW-1133">Transmembrane helix</keyword>
<evidence type="ECO:0000256" key="3">
    <source>
        <dbReference type="ARBA" id="ARBA00012438"/>
    </source>
</evidence>
<evidence type="ECO:0000259" key="9">
    <source>
        <dbReference type="PROSITE" id="PS50109"/>
    </source>
</evidence>